<dbReference type="EMBL" id="CAJRST010037777">
    <property type="protein sequence ID" value="CAG5999948.1"/>
    <property type="molecule type" value="Genomic_DNA"/>
</dbReference>
<organism evidence="11 12">
    <name type="scientific">Menidia menidia</name>
    <name type="common">Atlantic silverside</name>
    <dbReference type="NCBI Taxonomy" id="238744"/>
    <lineage>
        <taxon>Eukaryota</taxon>
        <taxon>Metazoa</taxon>
        <taxon>Chordata</taxon>
        <taxon>Craniata</taxon>
        <taxon>Vertebrata</taxon>
        <taxon>Euteleostomi</taxon>
        <taxon>Actinopterygii</taxon>
        <taxon>Neopterygii</taxon>
        <taxon>Teleostei</taxon>
        <taxon>Neoteleostei</taxon>
        <taxon>Acanthomorphata</taxon>
        <taxon>Ovalentaria</taxon>
        <taxon>Atherinomorphae</taxon>
        <taxon>Atheriniformes</taxon>
        <taxon>Atherinopsidae</taxon>
        <taxon>Menidiinae</taxon>
        <taxon>Menidia</taxon>
    </lineage>
</organism>
<dbReference type="PRINTS" id="PR00109">
    <property type="entry name" value="TYRKINASE"/>
</dbReference>
<evidence type="ECO:0000256" key="3">
    <source>
        <dbReference type="ARBA" id="ARBA00022679"/>
    </source>
</evidence>
<feature type="domain" description="Protein kinase" evidence="10">
    <location>
        <begin position="4"/>
        <end position="258"/>
    </location>
</feature>
<keyword evidence="4 7" id="KW-0547">Nucleotide-binding</keyword>
<keyword evidence="3" id="KW-0808">Transferase</keyword>
<dbReference type="AlphaFoldDB" id="A0A8S4BJI1"/>
<keyword evidence="5" id="KW-0418">Kinase</keyword>
<dbReference type="PROSITE" id="PS50011">
    <property type="entry name" value="PROTEIN_KINASE_DOM"/>
    <property type="match status" value="1"/>
</dbReference>
<comment type="similarity">
    <text evidence="1">Belongs to the protein kinase superfamily. NEK Ser/Thr protein kinase family. NIMA subfamily.</text>
</comment>
<gene>
    <name evidence="11" type="ORF">MMEN_LOCUS18153</name>
</gene>
<dbReference type="PROSITE" id="PS00108">
    <property type="entry name" value="PROTEIN_KINASE_ST"/>
    <property type="match status" value="1"/>
</dbReference>
<dbReference type="FunFam" id="3.30.200.20:FF:000097">
    <property type="entry name" value="Probable serine/threonine-protein kinase nek1"/>
    <property type="match status" value="1"/>
</dbReference>
<evidence type="ECO:0000256" key="8">
    <source>
        <dbReference type="RuleBase" id="RU000304"/>
    </source>
</evidence>
<protein>
    <submittedName>
        <fullName evidence="11">(Atlantic silverside) hypothetical protein</fullName>
    </submittedName>
</protein>
<dbReference type="InterPro" id="IPR001245">
    <property type="entry name" value="Ser-Thr/Tyr_kinase_cat_dom"/>
</dbReference>
<evidence type="ECO:0000256" key="1">
    <source>
        <dbReference type="ARBA" id="ARBA00010886"/>
    </source>
</evidence>
<evidence type="ECO:0000256" key="7">
    <source>
        <dbReference type="PROSITE-ProRule" id="PRU10141"/>
    </source>
</evidence>
<dbReference type="GO" id="GO:0004674">
    <property type="term" value="F:protein serine/threonine kinase activity"/>
    <property type="evidence" value="ECO:0007669"/>
    <property type="project" value="UniProtKB-KW"/>
</dbReference>
<dbReference type="PANTHER" id="PTHR44984:SF1">
    <property type="entry name" value="SERINE_THREONINE-PROTEIN KINASE NEK3"/>
    <property type="match status" value="1"/>
</dbReference>
<dbReference type="SUPFAM" id="SSF56112">
    <property type="entry name" value="Protein kinase-like (PK-like)"/>
    <property type="match status" value="1"/>
</dbReference>
<evidence type="ECO:0000256" key="5">
    <source>
        <dbReference type="ARBA" id="ARBA00022777"/>
    </source>
</evidence>
<dbReference type="PROSITE" id="PS00107">
    <property type="entry name" value="PROTEIN_KINASE_ATP"/>
    <property type="match status" value="1"/>
</dbReference>
<evidence type="ECO:0000259" key="10">
    <source>
        <dbReference type="PROSITE" id="PS50011"/>
    </source>
</evidence>
<dbReference type="InterPro" id="IPR000719">
    <property type="entry name" value="Prot_kinase_dom"/>
</dbReference>
<dbReference type="Gene3D" id="1.10.510.10">
    <property type="entry name" value="Transferase(Phosphotransferase) domain 1"/>
    <property type="match status" value="1"/>
</dbReference>
<sequence>MERYSHLRVIGEGSFGRAVLVQSKITQEKLVIKQIQLPKIQSKLDNSLREAVLLSKMKHPHIVAFREAFEVDDLLCIVMEHCGGGDLLQRIQLQKNTQFGIENILKWFAQMCAGTQYIHDKKVLHRDMKSKNIFLTQDGQIKLGDFGSACILNSSTAYAHAYVGTPYYVAPEIWENKPYNNKSDVWSLGCVLYELCTLRHPFQAPSWKSLILKVCRGAYPPLPGRLPYELQHLVRQMFKTNPKDRPSVHTILSSHRASRLLRKHLPSQDIDNQKEGRRACRWDREQGEKVATFLGEKSLIHTSTFEANAVPEGTAGPPESCPRKQWLKEPPEAVLQALAGASLLSFPSQTLAGPSPGVSETSEDSKQRRKWERAPPERLLGFLEKAQLNRAFSTFLISRGDVDPLVGPLSQAQGDDPDGPDPEVEADESRLLPRSDDEDTDFEEESLCDWMDEVEKMFLKQ</sequence>
<dbReference type="SMART" id="SM00220">
    <property type="entry name" value="S_TKc"/>
    <property type="match status" value="1"/>
</dbReference>
<evidence type="ECO:0000313" key="11">
    <source>
        <dbReference type="EMBL" id="CAG5999948.1"/>
    </source>
</evidence>
<name>A0A8S4BJI1_9TELE</name>
<evidence type="ECO:0000313" key="12">
    <source>
        <dbReference type="Proteomes" id="UP000677803"/>
    </source>
</evidence>
<evidence type="ECO:0000256" key="9">
    <source>
        <dbReference type="SAM" id="MobiDB-lite"/>
    </source>
</evidence>
<dbReference type="GO" id="GO:0005524">
    <property type="term" value="F:ATP binding"/>
    <property type="evidence" value="ECO:0007669"/>
    <property type="project" value="UniProtKB-UniRule"/>
</dbReference>
<dbReference type="PANTHER" id="PTHR44984">
    <property type="entry name" value="SERINE/THREONINE-PROTEIN KINASE NEK3"/>
    <property type="match status" value="1"/>
</dbReference>
<feature type="compositionally biased region" description="Acidic residues" evidence="9">
    <location>
        <begin position="415"/>
        <end position="426"/>
    </location>
</feature>
<feature type="compositionally biased region" description="Acidic residues" evidence="9">
    <location>
        <begin position="436"/>
        <end position="447"/>
    </location>
</feature>
<proteinExistence type="inferred from homology"/>
<dbReference type="Proteomes" id="UP000677803">
    <property type="component" value="Unassembled WGS sequence"/>
</dbReference>
<keyword evidence="2 8" id="KW-0723">Serine/threonine-protein kinase</keyword>
<evidence type="ECO:0000256" key="2">
    <source>
        <dbReference type="ARBA" id="ARBA00022527"/>
    </source>
</evidence>
<dbReference type="InterPro" id="IPR008271">
    <property type="entry name" value="Ser/Thr_kinase_AS"/>
</dbReference>
<keyword evidence="6 7" id="KW-0067">ATP-binding</keyword>
<accession>A0A8S4BJI1</accession>
<evidence type="ECO:0000256" key="6">
    <source>
        <dbReference type="ARBA" id="ARBA00022840"/>
    </source>
</evidence>
<keyword evidence="12" id="KW-1185">Reference proteome</keyword>
<dbReference type="Pfam" id="PF00069">
    <property type="entry name" value="Pkinase"/>
    <property type="match status" value="1"/>
</dbReference>
<feature type="binding site" evidence="7">
    <location>
        <position position="33"/>
    </location>
    <ligand>
        <name>ATP</name>
        <dbReference type="ChEBI" id="CHEBI:30616"/>
    </ligand>
</feature>
<feature type="region of interest" description="Disordered" evidence="9">
    <location>
        <begin position="406"/>
        <end position="447"/>
    </location>
</feature>
<comment type="caution">
    <text evidence="11">The sequence shown here is derived from an EMBL/GenBank/DDBJ whole genome shotgun (WGS) entry which is preliminary data.</text>
</comment>
<evidence type="ECO:0000256" key="4">
    <source>
        <dbReference type="ARBA" id="ARBA00022741"/>
    </source>
</evidence>
<reference evidence="11" key="1">
    <citation type="submission" date="2021-05" db="EMBL/GenBank/DDBJ databases">
        <authorList>
            <person name="Tigano A."/>
        </authorList>
    </citation>
    <scope>NUCLEOTIDE SEQUENCE</scope>
</reference>
<feature type="region of interest" description="Disordered" evidence="9">
    <location>
        <begin position="347"/>
        <end position="373"/>
    </location>
</feature>
<dbReference type="InterPro" id="IPR011009">
    <property type="entry name" value="Kinase-like_dom_sf"/>
</dbReference>
<dbReference type="OrthoDB" id="248923at2759"/>
<dbReference type="Gene3D" id="3.30.200.20">
    <property type="entry name" value="Phosphorylase Kinase, domain 1"/>
    <property type="match status" value="1"/>
</dbReference>
<dbReference type="InterPro" id="IPR017441">
    <property type="entry name" value="Protein_kinase_ATP_BS"/>
</dbReference>